<gene>
    <name evidence="2" type="ORF">DTO57_07685</name>
</gene>
<feature type="transmembrane region" description="Helical" evidence="1">
    <location>
        <begin position="125"/>
        <end position="144"/>
    </location>
</feature>
<feature type="transmembrane region" description="Helical" evidence="1">
    <location>
        <begin position="156"/>
        <end position="176"/>
    </location>
</feature>
<dbReference type="AlphaFoldDB" id="A0A367Y2C9"/>
<dbReference type="Proteomes" id="UP000253508">
    <property type="component" value="Unassembled WGS sequence"/>
</dbReference>
<feature type="transmembrane region" description="Helical" evidence="1">
    <location>
        <begin position="59"/>
        <end position="81"/>
    </location>
</feature>
<keyword evidence="1" id="KW-1133">Transmembrane helix</keyword>
<organism evidence="2 3">
    <name type="scientific">Microbacterium sorbitolivorans</name>
    <dbReference type="NCBI Taxonomy" id="1867410"/>
    <lineage>
        <taxon>Bacteria</taxon>
        <taxon>Bacillati</taxon>
        <taxon>Actinomycetota</taxon>
        <taxon>Actinomycetes</taxon>
        <taxon>Micrococcales</taxon>
        <taxon>Microbacteriaceae</taxon>
        <taxon>Microbacterium</taxon>
    </lineage>
</organism>
<feature type="transmembrane region" description="Helical" evidence="1">
    <location>
        <begin position="30"/>
        <end position="47"/>
    </location>
</feature>
<reference evidence="2 3" key="1">
    <citation type="submission" date="2018-07" db="EMBL/GenBank/DDBJ databases">
        <title>Microbacterium endoborsara sp. nov., a novel actinobacterium isolated from Borszczowia aralocaspica.</title>
        <authorList>
            <person name="An D."/>
        </authorList>
    </citation>
    <scope>NUCLEOTIDE SEQUENCE [LARGE SCALE GENOMIC DNA]</scope>
    <source>
        <strain evidence="2 3">C1.15228</strain>
    </source>
</reference>
<dbReference type="EMBL" id="QORO01000002">
    <property type="protein sequence ID" value="RCK60014.1"/>
    <property type="molecule type" value="Genomic_DNA"/>
</dbReference>
<keyword evidence="1" id="KW-0812">Transmembrane</keyword>
<feature type="transmembrane region" description="Helical" evidence="1">
    <location>
        <begin position="93"/>
        <end position="113"/>
    </location>
</feature>
<protein>
    <submittedName>
        <fullName evidence="2">Uncharacterized protein</fullName>
    </submittedName>
</protein>
<accession>A0A367Y2C9</accession>
<dbReference type="OrthoDB" id="4775109at2"/>
<keyword evidence="1" id="KW-0472">Membrane</keyword>
<comment type="caution">
    <text evidence="2">The sequence shown here is derived from an EMBL/GenBank/DDBJ whole genome shotgun (WGS) entry which is preliminary data.</text>
</comment>
<name>A0A367Y2C9_9MICO</name>
<sequence>MARSSHGSRSRITDRDVDIDTVAARVRERVYVTFAVLAVLLTLNLHPEQLTAGSAALSMTITTGGTVVAAFVAEVIAHLAVHAELARGETLKHMASTSLGTVTVIVIPLLLLGGAGLEWWSVHTALLWGAGVLVASLVVIGWLGLRRTRIAWWQKLLALVMLAGASSLVIAIKLLAH</sequence>
<evidence type="ECO:0000313" key="2">
    <source>
        <dbReference type="EMBL" id="RCK60014.1"/>
    </source>
</evidence>
<keyword evidence="3" id="KW-1185">Reference proteome</keyword>
<proteinExistence type="predicted"/>
<dbReference type="RefSeq" id="WP_114117629.1">
    <property type="nucleotide sequence ID" value="NZ_BMHU01000003.1"/>
</dbReference>
<evidence type="ECO:0000256" key="1">
    <source>
        <dbReference type="SAM" id="Phobius"/>
    </source>
</evidence>
<evidence type="ECO:0000313" key="3">
    <source>
        <dbReference type="Proteomes" id="UP000253508"/>
    </source>
</evidence>